<name>A0A0F9GIJ2_9ZZZZ</name>
<dbReference type="AlphaFoldDB" id="A0A0F9GIJ2"/>
<sequence length="138" mass="16467">MFTTDTIEWVNSEPILIQNACTFRKGGWFPKFREWLWWKWSDRYFHPTRKIHCATIQHEKISKLVSEAMNRLGLRPSDIEYIVVGPKQAFDFEDQILQTTMNFATQVRIGYSREVYGIKVRIIRGFDGILILPRERNK</sequence>
<organism evidence="1">
    <name type="scientific">marine sediment metagenome</name>
    <dbReference type="NCBI Taxonomy" id="412755"/>
    <lineage>
        <taxon>unclassified sequences</taxon>
        <taxon>metagenomes</taxon>
        <taxon>ecological metagenomes</taxon>
    </lineage>
</organism>
<evidence type="ECO:0000313" key="1">
    <source>
        <dbReference type="EMBL" id="KKL62987.1"/>
    </source>
</evidence>
<comment type="caution">
    <text evidence="1">The sequence shown here is derived from an EMBL/GenBank/DDBJ whole genome shotgun (WGS) entry which is preliminary data.</text>
</comment>
<dbReference type="EMBL" id="LAZR01028315">
    <property type="protein sequence ID" value="KKL62987.1"/>
    <property type="molecule type" value="Genomic_DNA"/>
</dbReference>
<reference evidence="1" key="1">
    <citation type="journal article" date="2015" name="Nature">
        <title>Complex archaea that bridge the gap between prokaryotes and eukaryotes.</title>
        <authorList>
            <person name="Spang A."/>
            <person name="Saw J.H."/>
            <person name="Jorgensen S.L."/>
            <person name="Zaremba-Niedzwiedzka K."/>
            <person name="Martijn J."/>
            <person name="Lind A.E."/>
            <person name="van Eijk R."/>
            <person name="Schleper C."/>
            <person name="Guy L."/>
            <person name="Ettema T.J."/>
        </authorList>
    </citation>
    <scope>NUCLEOTIDE SEQUENCE</scope>
</reference>
<protein>
    <submittedName>
        <fullName evidence="1">Uncharacterized protein</fullName>
    </submittedName>
</protein>
<accession>A0A0F9GIJ2</accession>
<proteinExistence type="predicted"/>
<gene>
    <name evidence="1" type="ORF">LCGC14_2179650</name>
</gene>